<dbReference type="EMBL" id="FOJG01000002">
    <property type="protein sequence ID" value="SEW51611.1"/>
    <property type="molecule type" value="Genomic_DNA"/>
</dbReference>
<dbReference type="PROSITE" id="PS51257">
    <property type="entry name" value="PROKAR_LIPOPROTEIN"/>
    <property type="match status" value="1"/>
</dbReference>
<dbReference type="STRING" id="29529.SAMN04488122_4372"/>
<sequence>MKYKQLLWAFSLVLLLAGCRKTEYTKIDTPAYLRVFNDLNYVQSMDTKDSKYPSLCMIINPKMDAAGLPVGGEIVGDFLDKRAPYAPPYPSHIGNSNSVYNPEYPGKETVLAGPILNGFDLSSWAQVPSGKLRIMFYYRSYNTIPFFQLEEKLKKDVLLDTTIDLTAGEVYTLHVLEKDFNTKACGVLLRQENFHKLSLSDSSTYVNFYNYSSKGFVEADARFKPLRPTLKSFQSGIKDTMNIFYTLFKSQANPGAAPFLSNYKNVFMGVLVRNQESNRPAVYHSFPLWADAEADRIHTDMWQRFELVTPGIDVANNSYNTAVAGRELTFGNFAAVNCLLNGQVDIGGAGYLANGLILPNVLVNVHSGKYNPRTFATVNTIEVVNSSVYLTTIQRKYPAPVY</sequence>
<reference evidence="2" key="1">
    <citation type="submission" date="2016-10" db="EMBL/GenBank/DDBJ databases">
        <authorList>
            <person name="Varghese N."/>
            <person name="Submissions S."/>
        </authorList>
    </citation>
    <scope>NUCLEOTIDE SEQUENCE [LARGE SCALE GENOMIC DNA]</scope>
    <source>
        <strain evidence="2">DSM 3695</strain>
    </source>
</reference>
<dbReference type="Proteomes" id="UP000199310">
    <property type="component" value="Unassembled WGS sequence"/>
</dbReference>
<protein>
    <recommendedName>
        <fullName evidence="3">DUF4270 domain-containing protein</fullName>
    </recommendedName>
</protein>
<dbReference type="RefSeq" id="WP_089898024.1">
    <property type="nucleotide sequence ID" value="NZ_FOJG01000002.1"/>
</dbReference>
<accession>A0A1I0S7A1</accession>
<gene>
    <name evidence="1" type="ORF">SAMN04488122_4372</name>
</gene>
<keyword evidence="2" id="KW-1185">Reference proteome</keyword>
<dbReference type="AlphaFoldDB" id="A0A1I0S7A1"/>
<evidence type="ECO:0000313" key="2">
    <source>
        <dbReference type="Proteomes" id="UP000199310"/>
    </source>
</evidence>
<evidence type="ECO:0008006" key="3">
    <source>
        <dbReference type="Google" id="ProtNLM"/>
    </source>
</evidence>
<evidence type="ECO:0000313" key="1">
    <source>
        <dbReference type="EMBL" id="SEW51611.1"/>
    </source>
</evidence>
<dbReference type="OrthoDB" id="616292at2"/>
<name>A0A1I0S7A1_9BACT</name>
<proteinExistence type="predicted"/>
<organism evidence="1 2">
    <name type="scientific">Chitinophaga arvensicola</name>
    <dbReference type="NCBI Taxonomy" id="29529"/>
    <lineage>
        <taxon>Bacteria</taxon>
        <taxon>Pseudomonadati</taxon>
        <taxon>Bacteroidota</taxon>
        <taxon>Chitinophagia</taxon>
        <taxon>Chitinophagales</taxon>
        <taxon>Chitinophagaceae</taxon>
        <taxon>Chitinophaga</taxon>
    </lineage>
</organism>